<evidence type="ECO:0000256" key="8">
    <source>
        <dbReference type="RuleBase" id="RU361215"/>
    </source>
</evidence>
<dbReference type="EC" id="3.4.19.12" evidence="8"/>
<dbReference type="EMBL" id="VXIT01000009">
    <property type="protein sequence ID" value="KAA6410362.1"/>
    <property type="molecule type" value="Genomic_DNA"/>
</dbReference>
<dbReference type="Pfam" id="PF01088">
    <property type="entry name" value="Peptidase_C12"/>
    <property type="match status" value="1"/>
</dbReference>
<dbReference type="PROSITE" id="PS52048">
    <property type="entry name" value="UCH_DOMAIN"/>
    <property type="match status" value="1"/>
</dbReference>
<evidence type="ECO:0000256" key="7">
    <source>
        <dbReference type="PROSITE-ProRule" id="PRU01393"/>
    </source>
</evidence>
<keyword evidence="4 8" id="KW-0833">Ubl conjugation pathway</keyword>
<gene>
    <name evidence="10" type="ORF">FRX48_05783</name>
</gene>
<keyword evidence="5 8" id="KW-0378">Hydrolase</keyword>
<evidence type="ECO:0000256" key="3">
    <source>
        <dbReference type="ARBA" id="ARBA00022670"/>
    </source>
</evidence>
<dbReference type="Gene3D" id="3.40.532.10">
    <property type="entry name" value="Peptidase C12, ubiquitin carboxyl-terminal hydrolase"/>
    <property type="match status" value="1"/>
</dbReference>
<dbReference type="GO" id="GO:0006511">
    <property type="term" value="P:ubiquitin-dependent protein catabolic process"/>
    <property type="evidence" value="ECO:0007669"/>
    <property type="project" value="UniProtKB-UniRule"/>
</dbReference>
<comment type="catalytic activity">
    <reaction evidence="1 8">
        <text>Thiol-dependent hydrolysis of ester, thioester, amide, peptide and isopeptide bonds formed by the C-terminal Gly of ubiquitin (a 76-residue protein attached to proteins as an intracellular targeting signal).</text>
        <dbReference type="EC" id="3.4.19.12"/>
    </reaction>
</comment>
<evidence type="ECO:0000256" key="6">
    <source>
        <dbReference type="ARBA" id="ARBA00022807"/>
    </source>
</evidence>
<dbReference type="AlphaFoldDB" id="A0A5M8PPC4"/>
<dbReference type="PRINTS" id="PR00707">
    <property type="entry name" value="UBCTHYDRLASE"/>
</dbReference>
<dbReference type="SUPFAM" id="SSF54001">
    <property type="entry name" value="Cysteine proteinases"/>
    <property type="match status" value="1"/>
</dbReference>
<proteinExistence type="inferred from homology"/>
<accession>A0A5M8PPC4</accession>
<dbReference type="InterPro" id="IPR038765">
    <property type="entry name" value="Papain-like_cys_pep_sf"/>
</dbReference>
<dbReference type="InterPro" id="IPR036959">
    <property type="entry name" value="Peptidase_C12_UCH_sf"/>
</dbReference>
<evidence type="ECO:0000313" key="11">
    <source>
        <dbReference type="Proteomes" id="UP000324767"/>
    </source>
</evidence>
<organism evidence="10 11">
    <name type="scientific">Lasallia pustulata</name>
    <dbReference type="NCBI Taxonomy" id="136370"/>
    <lineage>
        <taxon>Eukaryota</taxon>
        <taxon>Fungi</taxon>
        <taxon>Dikarya</taxon>
        <taxon>Ascomycota</taxon>
        <taxon>Pezizomycotina</taxon>
        <taxon>Lecanoromycetes</taxon>
        <taxon>OSLEUM clade</taxon>
        <taxon>Umbilicariomycetidae</taxon>
        <taxon>Umbilicariales</taxon>
        <taxon>Umbilicariaceae</taxon>
        <taxon>Lasallia</taxon>
    </lineage>
</organism>
<comment type="caution">
    <text evidence="7">Lacks conserved residue(s) required for the propagation of feature annotation.</text>
</comment>
<protein>
    <recommendedName>
        <fullName evidence="8">Ubiquitin carboxyl-terminal hydrolase</fullName>
        <ecNumber evidence="8">3.4.19.12</ecNumber>
    </recommendedName>
</protein>
<dbReference type="OrthoDB" id="427186at2759"/>
<dbReference type="InterPro" id="IPR001578">
    <property type="entry name" value="Peptidase_C12_UCH"/>
</dbReference>
<evidence type="ECO:0000256" key="1">
    <source>
        <dbReference type="ARBA" id="ARBA00000707"/>
    </source>
</evidence>
<feature type="domain" description="UCH catalytic" evidence="9">
    <location>
        <begin position="9"/>
        <end position="227"/>
    </location>
</feature>
<dbReference type="PANTHER" id="PTHR10589:SF17">
    <property type="entry name" value="UBIQUITIN CARBOXYL-TERMINAL HYDROLASE"/>
    <property type="match status" value="1"/>
</dbReference>
<keyword evidence="3 8" id="KW-0645">Protease</keyword>
<keyword evidence="6 8" id="KW-0788">Thiol protease</keyword>
<dbReference type="PANTHER" id="PTHR10589">
    <property type="entry name" value="UBIQUITIN CARBOXYL-TERMINAL HYDROLASE"/>
    <property type="match status" value="1"/>
</dbReference>
<sequence length="227" mass="24554">MTPSTSPKVFPPLESDPALFSLLLHKLGASPALHFTDVLSLDDPPKTAIAYVLIAPSNPGYDEALQHEESRRIASLPQEQGKAAAPDVIWLKQTIHNACGFYALLHAAVNIPSAASCFAPGSFLASVLGAKTPEERRVLLETSKALEEAYIEVALQGQTKVADDWAWEPPWHYVAFVGKDGRVWELNGSRMGPVNRGAGGVAEVVTQRVKEQGEGQFCLLALLEDEE</sequence>
<dbReference type="GO" id="GO:0005737">
    <property type="term" value="C:cytoplasm"/>
    <property type="evidence" value="ECO:0007669"/>
    <property type="project" value="TreeGrafter"/>
</dbReference>
<comment type="caution">
    <text evidence="10">The sequence shown here is derived from an EMBL/GenBank/DDBJ whole genome shotgun (WGS) entry which is preliminary data.</text>
</comment>
<reference evidence="10 11" key="1">
    <citation type="submission" date="2019-09" db="EMBL/GenBank/DDBJ databases">
        <title>The hologenome of the rock-dwelling lichen Lasallia pustulata.</title>
        <authorList>
            <person name="Greshake Tzovaras B."/>
            <person name="Segers F."/>
            <person name="Bicker A."/>
            <person name="Dal Grande F."/>
            <person name="Otte J."/>
            <person name="Hankeln T."/>
            <person name="Schmitt I."/>
            <person name="Ebersberger I."/>
        </authorList>
    </citation>
    <scope>NUCLEOTIDE SEQUENCE [LARGE SCALE GENOMIC DNA]</scope>
    <source>
        <strain evidence="10">A1-1</strain>
    </source>
</reference>
<evidence type="ECO:0000256" key="4">
    <source>
        <dbReference type="ARBA" id="ARBA00022786"/>
    </source>
</evidence>
<comment type="similarity">
    <text evidence="2 7 8">Belongs to the peptidase C12 family.</text>
</comment>
<evidence type="ECO:0000256" key="2">
    <source>
        <dbReference type="ARBA" id="ARBA00009326"/>
    </source>
</evidence>
<evidence type="ECO:0000313" key="10">
    <source>
        <dbReference type="EMBL" id="KAA6410362.1"/>
    </source>
</evidence>
<dbReference type="Proteomes" id="UP000324767">
    <property type="component" value="Unassembled WGS sequence"/>
</dbReference>
<dbReference type="GO" id="GO:0004843">
    <property type="term" value="F:cysteine-type deubiquitinase activity"/>
    <property type="evidence" value="ECO:0007669"/>
    <property type="project" value="UniProtKB-EC"/>
</dbReference>
<name>A0A5M8PPC4_9LECA</name>
<evidence type="ECO:0000259" key="9">
    <source>
        <dbReference type="PROSITE" id="PS52048"/>
    </source>
</evidence>
<evidence type="ECO:0000256" key="5">
    <source>
        <dbReference type="ARBA" id="ARBA00022801"/>
    </source>
</evidence>
<dbReference type="GO" id="GO:0016579">
    <property type="term" value="P:protein deubiquitination"/>
    <property type="evidence" value="ECO:0007669"/>
    <property type="project" value="TreeGrafter"/>
</dbReference>